<accession>A0A0U5BUI5</accession>
<evidence type="ECO:0000313" key="2">
    <source>
        <dbReference type="EMBL" id="CEG16672.1"/>
    </source>
</evidence>
<dbReference type="Proteomes" id="UP000052230">
    <property type="component" value="Unassembled WGS sequence"/>
</dbReference>
<sequence length="119" mass="13172">MPRRAPVQRHHVLAGRRSAADACANHRREAAAKKKPPGGGFLGSCTRRKGLALTRLEARVRLADHEDLTAAADHLAVAVTGLRRLQGGQDFHGTPRRKRLDSMEECPQSRVHPELSRQF</sequence>
<organism evidence="2 3">
    <name type="scientific">Xanthomonas citri pv. citri</name>
    <dbReference type="NCBI Taxonomy" id="611301"/>
    <lineage>
        <taxon>Bacteria</taxon>
        <taxon>Pseudomonadati</taxon>
        <taxon>Pseudomonadota</taxon>
        <taxon>Gammaproteobacteria</taxon>
        <taxon>Lysobacterales</taxon>
        <taxon>Lysobacteraceae</taxon>
        <taxon>Xanthomonas</taxon>
    </lineage>
</organism>
<name>A0A0U5BUI5_XANCI</name>
<evidence type="ECO:0000256" key="1">
    <source>
        <dbReference type="SAM" id="MobiDB-lite"/>
    </source>
</evidence>
<protein>
    <submittedName>
        <fullName evidence="2">Uncharacterized protein</fullName>
    </submittedName>
</protein>
<keyword evidence="3" id="KW-1185">Reference proteome</keyword>
<gene>
    <name evidence="2" type="ORF">XAC3562_450094</name>
</gene>
<feature type="region of interest" description="Disordered" evidence="1">
    <location>
        <begin position="1"/>
        <end position="41"/>
    </location>
</feature>
<dbReference type="EMBL" id="CCXZ01000139">
    <property type="protein sequence ID" value="CEG16672.1"/>
    <property type="molecule type" value="Genomic_DNA"/>
</dbReference>
<proteinExistence type="predicted"/>
<dbReference type="AlphaFoldDB" id="A0A0U5BUI5"/>
<evidence type="ECO:0000313" key="3">
    <source>
        <dbReference type="Proteomes" id="UP000052230"/>
    </source>
</evidence>
<feature type="compositionally biased region" description="Basic residues" evidence="1">
    <location>
        <begin position="1"/>
        <end position="14"/>
    </location>
</feature>
<reference evidence="2 3" key="1">
    <citation type="submission" date="2014-09" db="EMBL/GenBank/DDBJ databases">
        <authorList>
            <person name="Regsiter A."/>
        </authorList>
    </citation>
    <scope>NUCLEOTIDE SEQUENCE [LARGE SCALE GENOMIC DNA]</scope>
</reference>
<comment type="caution">
    <text evidence="2">The sequence shown here is derived from an EMBL/GenBank/DDBJ whole genome shotgun (WGS) entry which is preliminary data.</text>
</comment>
<feature type="region of interest" description="Disordered" evidence="1">
    <location>
        <begin position="87"/>
        <end position="119"/>
    </location>
</feature>